<organism evidence="1 2">
    <name type="scientific">Mauremys mutica</name>
    <name type="common">yellowpond turtle</name>
    <dbReference type="NCBI Taxonomy" id="74926"/>
    <lineage>
        <taxon>Eukaryota</taxon>
        <taxon>Metazoa</taxon>
        <taxon>Chordata</taxon>
        <taxon>Craniata</taxon>
        <taxon>Vertebrata</taxon>
        <taxon>Euteleostomi</taxon>
        <taxon>Archelosauria</taxon>
        <taxon>Testudinata</taxon>
        <taxon>Testudines</taxon>
        <taxon>Cryptodira</taxon>
        <taxon>Durocryptodira</taxon>
        <taxon>Testudinoidea</taxon>
        <taxon>Geoemydidae</taxon>
        <taxon>Geoemydinae</taxon>
        <taxon>Mauremys</taxon>
    </lineage>
</organism>
<proteinExistence type="predicted"/>
<protein>
    <submittedName>
        <fullName evidence="1">Uncharacterized protein</fullName>
    </submittedName>
</protein>
<evidence type="ECO:0000313" key="1">
    <source>
        <dbReference type="EMBL" id="KAH1185783.1"/>
    </source>
</evidence>
<sequence length="112" mass="12634">MCLVVKWNLTDSKSPSSKTQPCSAVFWGYWPITLEYFLEGSIWNYCHMFVGLLKHSSVQDAMSCYLGESLLCNGECKSDFFADLAYAAPTALAAHAKDRSLELREMFLGIYL</sequence>
<name>A0A9D3XUU9_9SAUR</name>
<evidence type="ECO:0000313" key="2">
    <source>
        <dbReference type="Proteomes" id="UP000827986"/>
    </source>
</evidence>
<keyword evidence="2" id="KW-1185">Reference proteome</keyword>
<comment type="caution">
    <text evidence="1">The sequence shown here is derived from an EMBL/GenBank/DDBJ whole genome shotgun (WGS) entry which is preliminary data.</text>
</comment>
<accession>A0A9D3XUU9</accession>
<reference evidence="1" key="1">
    <citation type="submission" date="2021-09" db="EMBL/GenBank/DDBJ databases">
        <title>The genome of Mauremys mutica provides insights into the evolution of semi-aquatic lifestyle.</title>
        <authorList>
            <person name="Gong S."/>
            <person name="Gao Y."/>
        </authorList>
    </citation>
    <scope>NUCLEOTIDE SEQUENCE</scope>
    <source>
        <strain evidence="1">MM-2020</strain>
        <tissue evidence="1">Muscle</tissue>
    </source>
</reference>
<dbReference type="EMBL" id="JAHDVG010000463">
    <property type="protein sequence ID" value="KAH1185783.1"/>
    <property type="molecule type" value="Genomic_DNA"/>
</dbReference>
<dbReference type="Proteomes" id="UP000827986">
    <property type="component" value="Unassembled WGS sequence"/>
</dbReference>
<dbReference type="AlphaFoldDB" id="A0A9D3XUU9"/>
<gene>
    <name evidence="1" type="ORF">KIL84_018532</name>
</gene>